<evidence type="ECO:0000256" key="12">
    <source>
        <dbReference type="ARBA" id="ARBA00023224"/>
    </source>
</evidence>
<keyword evidence="12" id="KW-0807">Transducer</keyword>
<dbReference type="SMART" id="SM00303">
    <property type="entry name" value="GPS"/>
    <property type="match status" value="1"/>
</dbReference>
<feature type="domain" description="G-protein coupled receptors family 2 profile 2" evidence="16">
    <location>
        <begin position="1049"/>
        <end position="1305"/>
    </location>
</feature>
<dbReference type="GO" id="GO:0005886">
    <property type="term" value="C:plasma membrane"/>
    <property type="evidence" value="ECO:0007669"/>
    <property type="project" value="TreeGrafter"/>
</dbReference>
<feature type="region of interest" description="Disordered" evidence="13">
    <location>
        <begin position="634"/>
        <end position="747"/>
    </location>
</feature>
<feature type="transmembrane region" description="Helical" evidence="14">
    <location>
        <begin position="1121"/>
        <end position="1145"/>
    </location>
</feature>
<dbReference type="PROSITE" id="PS50221">
    <property type="entry name" value="GAIN_B"/>
    <property type="match status" value="1"/>
</dbReference>
<dbReference type="GO" id="GO:0007189">
    <property type="term" value="P:adenylate cyclase-activating G protein-coupled receptor signaling pathway"/>
    <property type="evidence" value="ECO:0007669"/>
    <property type="project" value="TreeGrafter"/>
</dbReference>
<dbReference type="InterPro" id="IPR017981">
    <property type="entry name" value="GPCR_2-like_7TM"/>
</dbReference>
<keyword evidence="10" id="KW-0675">Receptor</keyword>
<comment type="caution">
    <text evidence="17">The sequence shown here is derived from an EMBL/GenBank/DDBJ whole genome shotgun (WGS) entry which is preliminary data.</text>
</comment>
<keyword evidence="8 14" id="KW-0472">Membrane</keyword>
<dbReference type="PANTHER" id="PTHR12011">
    <property type="entry name" value="ADHESION G-PROTEIN COUPLED RECEPTOR"/>
    <property type="match status" value="1"/>
</dbReference>
<gene>
    <name evidence="17" type="ORF">F7725_006763</name>
</gene>
<keyword evidence="3" id="KW-1003">Cell membrane</keyword>
<evidence type="ECO:0000256" key="2">
    <source>
        <dbReference type="ARBA" id="ARBA00007343"/>
    </source>
</evidence>
<dbReference type="PANTHER" id="PTHR12011:SF264">
    <property type="entry name" value="ADHESION G-PROTEIN COUPLED RECEPTOR G2"/>
    <property type="match status" value="1"/>
</dbReference>
<feature type="compositionally biased region" description="Low complexity" evidence="13">
    <location>
        <begin position="645"/>
        <end position="747"/>
    </location>
</feature>
<feature type="transmembrane region" description="Helical" evidence="14">
    <location>
        <begin position="1157"/>
        <end position="1178"/>
    </location>
</feature>
<keyword evidence="7" id="KW-0297">G-protein coupled receptor</keyword>
<dbReference type="Gene3D" id="1.20.1070.10">
    <property type="entry name" value="Rhodopsin 7-helix transmembrane proteins"/>
    <property type="match status" value="1"/>
</dbReference>
<evidence type="ECO:0000259" key="16">
    <source>
        <dbReference type="PROSITE" id="PS50261"/>
    </source>
</evidence>
<feature type="domain" description="GAIN-B" evidence="15">
    <location>
        <begin position="876"/>
        <end position="1039"/>
    </location>
</feature>
<dbReference type="GO" id="GO:0004930">
    <property type="term" value="F:G protein-coupled receptor activity"/>
    <property type="evidence" value="ECO:0007669"/>
    <property type="project" value="InterPro"/>
</dbReference>
<dbReference type="InterPro" id="IPR046338">
    <property type="entry name" value="GAIN_dom_sf"/>
</dbReference>
<dbReference type="InterPro" id="IPR057244">
    <property type="entry name" value="GAIN_B"/>
</dbReference>
<feature type="transmembrane region" description="Helical" evidence="14">
    <location>
        <begin position="1086"/>
        <end position="1109"/>
    </location>
</feature>
<feature type="transmembrane region" description="Helical" evidence="14">
    <location>
        <begin position="1206"/>
        <end position="1235"/>
    </location>
</feature>
<dbReference type="InterPro" id="IPR000203">
    <property type="entry name" value="GPS"/>
</dbReference>
<dbReference type="PROSITE" id="PS50261">
    <property type="entry name" value="G_PROTEIN_RECEP_F2_4"/>
    <property type="match status" value="1"/>
</dbReference>
<dbReference type="PRINTS" id="PR00249">
    <property type="entry name" value="GPCRSECRETIN"/>
</dbReference>
<dbReference type="Proteomes" id="UP000518266">
    <property type="component" value="Unassembled WGS sequence"/>
</dbReference>
<dbReference type="Pfam" id="PF26574">
    <property type="entry name" value="GAIN_ADGRG2"/>
    <property type="match status" value="1"/>
</dbReference>
<feature type="region of interest" description="Disordered" evidence="13">
    <location>
        <begin position="884"/>
        <end position="916"/>
    </location>
</feature>
<dbReference type="Gene3D" id="2.60.220.50">
    <property type="match status" value="1"/>
</dbReference>
<name>A0A7J5XVG8_DISMA</name>
<dbReference type="PROSITE" id="PS00650">
    <property type="entry name" value="G_PROTEIN_RECEP_F2_2"/>
    <property type="match status" value="1"/>
</dbReference>
<keyword evidence="18" id="KW-1185">Reference proteome</keyword>
<evidence type="ECO:0000256" key="6">
    <source>
        <dbReference type="ARBA" id="ARBA00022989"/>
    </source>
</evidence>
<dbReference type="EMBL" id="JAAKFY010000020">
    <property type="protein sequence ID" value="KAF3840901.1"/>
    <property type="molecule type" value="Genomic_DNA"/>
</dbReference>
<feature type="transmembrane region" description="Helical" evidence="14">
    <location>
        <begin position="1256"/>
        <end position="1276"/>
    </location>
</feature>
<dbReference type="InterPro" id="IPR058857">
    <property type="entry name" value="GAIN_ADGRG2/6"/>
</dbReference>
<evidence type="ECO:0000256" key="10">
    <source>
        <dbReference type="ARBA" id="ARBA00023170"/>
    </source>
</evidence>
<evidence type="ECO:0000256" key="13">
    <source>
        <dbReference type="SAM" id="MobiDB-lite"/>
    </source>
</evidence>
<dbReference type="OrthoDB" id="10037534at2759"/>
<dbReference type="FunFam" id="1.20.1070.10:FF:000043">
    <property type="entry name" value="adhesion G-protein coupled receptor G2 isoform X1"/>
    <property type="match status" value="1"/>
</dbReference>
<comment type="similarity">
    <text evidence="2">Belongs to the G-protein coupled receptor 2 family. Adhesion G-protein coupled receptor (ADGR) subfamily.</text>
</comment>
<evidence type="ECO:0000256" key="11">
    <source>
        <dbReference type="ARBA" id="ARBA00023180"/>
    </source>
</evidence>
<keyword evidence="9" id="KW-1015">Disulfide bond</keyword>
<keyword evidence="5" id="KW-0732">Signal</keyword>
<sequence length="1412" mass="153236">MSQGNEAKMKRKSAGFCSYGSSSRHTFGPSVRLEKAGSCVKHYHCLHILLLAVLLAGQASCVETADALPTVPPTNTQPSVYSFFVVTVDVNEEKDEAEIIAWLKQAFANKLHTCLSPNIEETTVAPTSPQTTSPYTSYETTLVKTAISTLQSYNSTTALAITRLKSNNHTTNATTTTLKRDTTTAAATVTVFKSITRTPAASTTALKSITRTPTESTTELKSITRRPAASTTALKSITRTPAASTTALKSITRTPAASTTALKSITRTPVASTTALKSITKATAGMTVLKSNTTTSAGATLLKGLTTNEPGSTLFFKTTLVTKATGNRKTKKPKPDNGNNKLLVREIRASVTKNSATISGITSDLFQDLCVSCINKTAIRETNCSVLLRLKQQVPLCCIFRTLYEASHSSSDIHVVGANKTGIPKDCSFNNTDQDVELCEDTGTVAPLGNSTQCGAVYNPCNCSAYCNGVEAYYTFQFSVQDSKMNFSYVSSMIYNLSKPDCPSREDDSCPLSIIASEYRVTDDQTNANVTCGSISTNLQRCRVTLRFGHEVPICNLTKAVIHLFESEPGIRYNGNVTRAAICGNSFSDNPLNSITMWSQWNLPPAYFCPIIVDHGGKNMGVELKESCDVEAFTPSPDVTTSQPNTSTSSVNVTSSTSSVNVTSSTSSVNVTSSTSSVNVTSSTSSVNETSSTSSVNVTSSTSSVNETSSTSSVNVTSSTSSVNVTSSTSSVNETSSTSSVNVTSSTLTATSPALNATLTTANVPESAESQANALLELTKDMSKLNSSQVRQLVSKLERLLSGPTVSFVLGNISVHIVSNLLGATPEVLSDSSNSIIGVVDTVGLKLVLDGKVENLLSSAVALSVKPADGSNFQETVFSISDPKTVQVRGGPSRPSRKVRADPPLPQGSIKLPPSLTEDLTSQEQQLVSRVQFNFYQKDTVYQLFERQTQTQQWDPGSECGQPDNNGTQDDVVIQLKNTEPVPANFVAICVFWDFTFNNDSGGWNPRGCSVRKSTDNETVCGCNHLTSFAILLDLARQPLTSRTQATILTFITYIGCGVSAIFLSITLLTYLAFGKLRKDIPSKILIQLCLALLLLNLVFLVDAWLALYPEAVGLCISTAWFLHYFLLVTFTWMGLEAVHMYLALVKVFNSYISHYMVKFSLVGWGVPMIVVIIVVAVDKDNYGLVSYGRFSDGTSDGFCWLKNDIAFYVSVVAYFCLIFVFNFIMFVVVLVQLCRIKRKNPHNLQHRSILQDMRSVSGITILLGLTWGFAFFAWGPLNLPFMYLFAIFNSFQGFFIFIFYCVGKENVRKQWRTFLCCGRMRLAENSEWSRTATQKTATKSSVNRVTSLHSSNSSQFNNSSSSSCFLVSDSSELTHGISSQFEDHVITAEEDYSTDVVLNEINMQYRNQETP</sequence>
<feature type="transmembrane region" description="Helical" evidence="14">
    <location>
        <begin position="1282"/>
        <end position="1303"/>
    </location>
</feature>
<keyword evidence="4 14" id="KW-0812">Transmembrane</keyword>
<dbReference type="Pfam" id="PF01825">
    <property type="entry name" value="GPS"/>
    <property type="match status" value="1"/>
</dbReference>
<dbReference type="Pfam" id="PF00002">
    <property type="entry name" value="7tm_2"/>
    <property type="match status" value="1"/>
</dbReference>
<keyword evidence="11" id="KW-0325">Glycoprotein</keyword>
<feature type="transmembrane region" description="Helical" evidence="14">
    <location>
        <begin position="1051"/>
        <end position="1074"/>
    </location>
</feature>
<evidence type="ECO:0000313" key="17">
    <source>
        <dbReference type="EMBL" id="KAF3840901.1"/>
    </source>
</evidence>
<evidence type="ECO:0000256" key="5">
    <source>
        <dbReference type="ARBA" id="ARBA00022729"/>
    </source>
</evidence>
<evidence type="ECO:0000256" key="4">
    <source>
        <dbReference type="ARBA" id="ARBA00022692"/>
    </source>
</evidence>
<reference evidence="17 18" key="1">
    <citation type="submission" date="2020-03" db="EMBL/GenBank/DDBJ databases">
        <title>Dissostichus mawsoni Genome sequencing and assembly.</title>
        <authorList>
            <person name="Park H."/>
        </authorList>
    </citation>
    <scope>NUCLEOTIDE SEQUENCE [LARGE SCALE GENOMIC DNA]</scope>
    <source>
        <strain evidence="17">DM0001</strain>
        <tissue evidence="17">Muscle</tissue>
    </source>
</reference>
<evidence type="ECO:0000256" key="7">
    <source>
        <dbReference type="ARBA" id="ARBA00023040"/>
    </source>
</evidence>
<dbReference type="GO" id="GO:0007166">
    <property type="term" value="P:cell surface receptor signaling pathway"/>
    <property type="evidence" value="ECO:0007669"/>
    <property type="project" value="InterPro"/>
</dbReference>
<comment type="subcellular location">
    <subcellularLocation>
        <location evidence="1">Cell membrane</location>
        <topology evidence="1">Multi-pass membrane protein</topology>
    </subcellularLocation>
</comment>
<proteinExistence type="inferred from homology"/>
<evidence type="ECO:0000256" key="3">
    <source>
        <dbReference type="ARBA" id="ARBA00022475"/>
    </source>
</evidence>
<dbReference type="SUPFAM" id="SSF81321">
    <property type="entry name" value="Family A G protein-coupled receptor-like"/>
    <property type="match status" value="1"/>
</dbReference>
<evidence type="ECO:0000259" key="15">
    <source>
        <dbReference type="PROSITE" id="PS50221"/>
    </source>
</evidence>
<evidence type="ECO:0000256" key="14">
    <source>
        <dbReference type="SAM" id="Phobius"/>
    </source>
</evidence>
<evidence type="ECO:0000256" key="1">
    <source>
        <dbReference type="ARBA" id="ARBA00004651"/>
    </source>
</evidence>
<accession>A0A7J5XVG8</accession>
<evidence type="ECO:0000313" key="18">
    <source>
        <dbReference type="Proteomes" id="UP000518266"/>
    </source>
</evidence>
<evidence type="ECO:0000256" key="8">
    <source>
        <dbReference type="ARBA" id="ARBA00023136"/>
    </source>
</evidence>
<dbReference type="InterPro" id="IPR000832">
    <property type="entry name" value="GPCR_2_secretin-like"/>
</dbReference>
<organism evidence="17 18">
    <name type="scientific">Dissostichus mawsoni</name>
    <name type="common">Antarctic cod</name>
    <dbReference type="NCBI Taxonomy" id="36200"/>
    <lineage>
        <taxon>Eukaryota</taxon>
        <taxon>Metazoa</taxon>
        <taxon>Chordata</taxon>
        <taxon>Craniata</taxon>
        <taxon>Vertebrata</taxon>
        <taxon>Euteleostomi</taxon>
        <taxon>Actinopterygii</taxon>
        <taxon>Neopterygii</taxon>
        <taxon>Teleostei</taxon>
        <taxon>Neoteleostei</taxon>
        <taxon>Acanthomorphata</taxon>
        <taxon>Eupercaria</taxon>
        <taxon>Perciformes</taxon>
        <taxon>Notothenioidei</taxon>
        <taxon>Nototheniidae</taxon>
        <taxon>Dissostichus</taxon>
    </lineage>
</organism>
<dbReference type="InterPro" id="IPR017983">
    <property type="entry name" value="GPCR_2_secretin-like_CS"/>
</dbReference>
<protein>
    <submittedName>
        <fullName evidence="17">Uncharacterized protein</fullName>
    </submittedName>
</protein>
<evidence type="ECO:0000256" key="9">
    <source>
        <dbReference type="ARBA" id="ARBA00023157"/>
    </source>
</evidence>
<keyword evidence="6 14" id="KW-1133">Transmembrane helix</keyword>